<feature type="transmembrane region" description="Helical" evidence="6">
    <location>
        <begin position="34"/>
        <end position="55"/>
    </location>
</feature>
<dbReference type="InterPro" id="IPR043428">
    <property type="entry name" value="LivM-like"/>
</dbReference>
<dbReference type="Pfam" id="PF02653">
    <property type="entry name" value="BPD_transp_2"/>
    <property type="match status" value="1"/>
</dbReference>
<evidence type="ECO:0000313" key="7">
    <source>
        <dbReference type="EMBL" id="MBP1044162.1"/>
    </source>
</evidence>
<keyword evidence="2" id="KW-1003">Cell membrane</keyword>
<dbReference type="Proteomes" id="UP000674938">
    <property type="component" value="Unassembled WGS sequence"/>
</dbReference>
<comment type="caution">
    <text evidence="7">The sequence shown here is derived from an EMBL/GenBank/DDBJ whole genome shotgun (WGS) entry which is preliminary data.</text>
</comment>
<protein>
    <submittedName>
        <fullName evidence="7">Branched-chain amino acid ABC transporter permease</fullName>
    </submittedName>
</protein>
<feature type="transmembrane region" description="Helical" evidence="6">
    <location>
        <begin position="286"/>
        <end position="308"/>
    </location>
</feature>
<feature type="transmembrane region" description="Helical" evidence="6">
    <location>
        <begin position="155"/>
        <end position="182"/>
    </location>
</feature>
<dbReference type="AlphaFoldDB" id="A0A940PGG1"/>
<keyword evidence="3 6" id="KW-0812">Transmembrane</keyword>
<dbReference type="GO" id="GO:0005886">
    <property type="term" value="C:plasma membrane"/>
    <property type="evidence" value="ECO:0007669"/>
    <property type="project" value="UniProtKB-SubCell"/>
</dbReference>
<dbReference type="InterPro" id="IPR001851">
    <property type="entry name" value="ABC_transp_permease"/>
</dbReference>
<dbReference type="GO" id="GO:0015658">
    <property type="term" value="F:branched-chain amino acid transmembrane transporter activity"/>
    <property type="evidence" value="ECO:0007669"/>
    <property type="project" value="InterPro"/>
</dbReference>
<evidence type="ECO:0000313" key="8">
    <source>
        <dbReference type="Proteomes" id="UP000674938"/>
    </source>
</evidence>
<keyword evidence="8" id="KW-1185">Reference proteome</keyword>
<dbReference type="EMBL" id="JAEEGA010000023">
    <property type="protein sequence ID" value="MBP1044162.1"/>
    <property type="molecule type" value="Genomic_DNA"/>
</dbReference>
<feature type="transmembrane region" description="Helical" evidence="6">
    <location>
        <begin position="62"/>
        <end position="81"/>
    </location>
</feature>
<feature type="transmembrane region" description="Helical" evidence="6">
    <location>
        <begin position="87"/>
        <end position="110"/>
    </location>
</feature>
<evidence type="ECO:0000256" key="3">
    <source>
        <dbReference type="ARBA" id="ARBA00022692"/>
    </source>
</evidence>
<comment type="subcellular location">
    <subcellularLocation>
        <location evidence="1">Cell membrane</location>
        <topology evidence="1">Multi-pass membrane protein</topology>
    </subcellularLocation>
</comment>
<accession>A0A940PGG1</accession>
<feature type="transmembrane region" description="Helical" evidence="6">
    <location>
        <begin position="212"/>
        <end position="237"/>
    </location>
</feature>
<feature type="transmembrane region" description="Helical" evidence="6">
    <location>
        <begin position="7"/>
        <end position="28"/>
    </location>
</feature>
<dbReference type="PANTHER" id="PTHR30482:SF10">
    <property type="entry name" value="HIGH-AFFINITY BRANCHED-CHAIN AMINO ACID TRANSPORT PROTEIN BRAE"/>
    <property type="match status" value="1"/>
</dbReference>
<proteinExistence type="predicted"/>
<evidence type="ECO:0000256" key="1">
    <source>
        <dbReference type="ARBA" id="ARBA00004651"/>
    </source>
</evidence>
<dbReference type="CDD" id="cd06581">
    <property type="entry name" value="TM_PBP1_LivM_like"/>
    <property type="match status" value="1"/>
</dbReference>
<keyword evidence="5 6" id="KW-0472">Membrane</keyword>
<keyword evidence="4 6" id="KW-1133">Transmembrane helix</keyword>
<dbReference type="RefSeq" id="WP_209532407.1">
    <property type="nucleotide sequence ID" value="NZ_JAEEGA010000023.1"/>
</dbReference>
<reference evidence="7" key="1">
    <citation type="submission" date="2020-12" db="EMBL/GenBank/DDBJ databases">
        <title>Vagococcus allomyrinae sp. nov. and Enterococcus lavae sp. nov., isolated from the larvae of Allomyrina dichotoma.</title>
        <authorList>
            <person name="Lee S.D."/>
        </authorList>
    </citation>
    <scope>NUCLEOTIDE SEQUENCE</scope>
    <source>
        <strain evidence="7">BWB3-3</strain>
    </source>
</reference>
<feature type="transmembrane region" description="Helical" evidence="6">
    <location>
        <begin position="117"/>
        <end position="135"/>
    </location>
</feature>
<dbReference type="PANTHER" id="PTHR30482">
    <property type="entry name" value="HIGH-AFFINITY BRANCHED-CHAIN AMINO ACID TRANSPORT SYSTEM PERMEASE"/>
    <property type="match status" value="1"/>
</dbReference>
<organism evidence="7 8">
    <name type="scientific">Vagococcus allomyrinae</name>
    <dbReference type="NCBI Taxonomy" id="2794353"/>
    <lineage>
        <taxon>Bacteria</taxon>
        <taxon>Bacillati</taxon>
        <taxon>Bacillota</taxon>
        <taxon>Bacilli</taxon>
        <taxon>Lactobacillales</taxon>
        <taxon>Enterococcaceae</taxon>
        <taxon>Vagococcus</taxon>
    </lineage>
</organism>
<sequence>MKKNLRYNVVWLGLAVAVYLLIMLFQQIGVINPVIQDLLITIGINVILASGLNLIIGFSGQFSLGHAGFMAIGAYATGMVANKLPGLLGFFLSILVGMVIAGAVAGMVGVPTLRLKGDYLAIATLGIAEIIRIVIVNGNDQSDGGLFATGGAAGIFGIEAFANWQMVFVFMVITTVVIANYIHSGPGRATLAIREDEIAAESMGVNTTKYKVTAFIIGAMTASVAGSLHASYVGMIIPKDFAFMKSVDILIIVVFGGIGSLTGTFVAAILLGVLNYFLRDIGELRMIIYSLLLIIIMIFKPGGLLGTWEFSVKKLLNKKGTGGDDHVTTGSK</sequence>
<feature type="transmembrane region" description="Helical" evidence="6">
    <location>
        <begin position="249"/>
        <end position="274"/>
    </location>
</feature>
<evidence type="ECO:0000256" key="4">
    <source>
        <dbReference type="ARBA" id="ARBA00022989"/>
    </source>
</evidence>
<evidence type="ECO:0000256" key="5">
    <source>
        <dbReference type="ARBA" id="ARBA00023136"/>
    </source>
</evidence>
<evidence type="ECO:0000256" key="2">
    <source>
        <dbReference type="ARBA" id="ARBA00022475"/>
    </source>
</evidence>
<evidence type="ECO:0000256" key="6">
    <source>
        <dbReference type="SAM" id="Phobius"/>
    </source>
</evidence>
<name>A0A940PGG1_9ENTE</name>
<gene>
    <name evidence="7" type="ORF">I6N95_24440</name>
</gene>